<dbReference type="InterPro" id="IPR036097">
    <property type="entry name" value="HisK_dim/P_sf"/>
</dbReference>
<keyword evidence="18" id="KW-1185">Reference proteome</keyword>
<feature type="transmembrane region" description="Helical" evidence="14">
    <location>
        <begin position="164"/>
        <end position="187"/>
    </location>
</feature>
<reference evidence="18" key="1">
    <citation type="submission" date="2015-08" db="EMBL/GenBank/DDBJ databases">
        <title>Genome sequence of the strict anaerobe Clostridium homopropionicum LuHBu1 (DSM 5847T).</title>
        <authorList>
            <person name="Poehlein A."/>
            <person name="Beck M."/>
            <person name="Schiel-Bengelsdorf B."/>
            <person name="Bengelsdorf F.R."/>
            <person name="Daniel R."/>
            <person name="Duerre P."/>
        </authorList>
    </citation>
    <scope>NUCLEOTIDE SEQUENCE [LARGE SCALE GENOMIC DNA]</scope>
    <source>
        <strain evidence="18">DSM 5847</strain>
    </source>
</reference>
<keyword evidence="12" id="KW-0902">Two-component regulatory system</keyword>
<dbReference type="SMART" id="SM00387">
    <property type="entry name" value="HATPase_c"/>
    <property type="match status" value="1"/>
</dbReference>
<dbReference type="SUPFAM" id="SSF55874">
    <property type="entry name" value="ATPase domain of HSP90 chaperone/DNA topoisomerase II/histidine kinase"/>
    <property type="match status" value="1"/>
</dbReference>
<keyword evidence="11 14" id="KW-1133">Transmembrane helix</keyword>
<evidence type="ECO:0000313" key="17">
    <source>
        <dbReference type="EMBL" id="KOA18945.1"/>
    </source>
</evidence>
<dbReference type="CDD" id="cd06225">
    <property type="entry name" value="HAMP"/>
    <property type="match status" value="1"/>
</dbReference>
<dbReference type="Gene3D" id="3.30.450.20">
    <property type="entry name" value="PAS domain"/>
    <property type="match status" value="1"/>
</dbReference>
<evidence type="ECO:0000256" key="12">
    <source>
        <dbReference type="ARBA" id="ARBA00023012"/>
    </source>
</evidence>
<dbReference type="InterPro" id="IPR003660">
    <property type="entry name" value="HAMP_dom"/>
</dbReference>
<dbReference type="GO" id="GO:0000155">
    <property type="term" value="F:phosphorelay sensor kinase activity"/>
    <property type="evidence" value="ECO:0007669"/>
    <property type="project" value="InterPro"/>
</dbReference>
<dbReference type="PATRIC" id="fig|1121318.3.peg.2698"/>
<dbReference type="InterPro" id="IPR003661">
    <property type="entry name" value="HisK_dim/P_dom"/>
</dbReference>
<dbReference type="Gene3D" id="3.30.565.10">
    <property type="entry name" value="Histidine kinase-like ATPase, C-terminal domain"/>
    <property type="match status" value="1"/>
</dbReference>
<dbReference type="InterPro" id="IPR036890">
    <property type="entry name" value="HATPase_C_sf"/>
</dbReference>
<dbReference type="SMART" id="SM00388">
    <property type="entry name" value="HisKA"/>
    <property type="match status" value="1"/>
</dbReference>
<evidence type="ECO:0000256" key="14">
    <source>
        <dbReference type="SAM" id="Phobius"/>
    </source>
</evidence>
<sequence>MKSIRKKIISSYLLVIFLTILICEILLITSVQKYYYNNAKDLLSNQIKLSADFYNTYLSSTGLRENVANDVDVFWKNTTSEVQIIDTSGKILMDSIGHYDFQLINSPDFTEALSGEMGIFFYKPQGSSETLLSVALPLKNGTENEGVLRFITSLKYVDKSINLISLYLILIGAFVIILSGMVSLLIANKITSPIEKITLGAKEMASGNFKDKITLASKDELGKLANTLNYMSEEILKNENLKNEFIASVSHELRTPLTSIKGWAIALSLCTPEDKEQFQDGLSIIEQESDRLTLLVDELLDFSKLISGKIVLNKDYIDLKDLLDNTEKQLLPRAQRENIRLSVNHCNPVPYILADGNRLKQLFMNILDNSLKFTSSGGEVKITTEVEKNMVKIIIQDTGCGIPEEDLPKVTEKFYKGKNVKSNNGIGLSICKEIVSLHKGSLHIKSEVNVGTEIIVKLPIEV</sequence>
<feature type="domain" description="Histidine kinase" evidence="15">
    <location>
        <begin position="248"/>
        <end position="462"/>
    </location>
</feature>
<evidence type="ECO:0000256" key="1">
    <source>
        <dbReference type="ARBA" id="ARBA00000085"/>
    </source>
</evidence>
<evidence type="ECO:0000313" key="18">
    <source>
        <dbReference type="Proteomes" id="UP000037043"/>
    </source>
</evidence>
<evidence type="ECO:0000256" key="11">
    <source>
        <dbReference type="ARBA" id="ARBA00022989"/>
    </source>
</evidence>
<keyword evidence="10" id="KW-0067">ATP-binding</keyword>
<comment type="catalytic activity">
    <reaction evidence="1">
        <text>ATP + protein L-histidine = ADP + protein N-phospho-L-histidine.</text>
        <dbReference type="EC" id="2.7.13.3"/>
    </reaction>
</comment>
<dbReference type="Pfam" id="PF00512">
    <property type="entry name" value="HisKA"/>
    <property type="match status" value="1"/>
</dbReference>
<keyword evidence="7 14" id="KW-0812">Transmembrane</keyword>
<comment type="subcellular location">
    <subcellularLocation>
        <location evidence="2">Cell membrane</location>
        <topology evidence="2">Multi-pass membrane protein</topology>
    </subcellularLocation>
</comment>
<evidence type="ECO:0000256" key="13">
    <source>
        <dbReference type="ARBA" id="ARBA00023136"/>
    </source>
</evidence>
<name>A0A0L6Z7K0_9CLOT</name>
<dbReference type="InterPro" id="IPR003594">
    <property type="entry name" value="HATPase_dom"/>
</dbReference>
<evidence type="ECO:0000256" key="9">
    <source>
        <dbReference type="ARBA" id="ARBA00022777"/>
    </source>
</evidence>
<dbReference type="Pfam" id="PF00672">
    <property type="entry name" value="HAMP"/>
    <property type="match status" value="1"/>
</dbReference>
<dbReference type="EC" id="2.7.13.3" evidence="3"/>
<evidence type="ECO:0000256" key="2">
    <source>
        <dbReference type="ARBA" id="ARBA00004651"/>
    </source>
</evidence>
<dbReference type="PROSITE" id="PS50885">
    <property type="entry name" value="HAMP"/>
    <property type="match status" value="1"/>
</dbReference>
<dbReference type="SUPFAM" id="SSF47384">
    <property type="entry name" value="Homodimeric domain of signal transducing histidine kinase"/>
    <property type="match status" value="1"/>
</dbReference>
<keyword evidence="13 14" id="KW-0472">Membrane</keyword>
<dbReference type="EMBL" id="LHUR01000031">
    <property type="protein sequence ID" value="KOA18945.1"/>
    <property type="molecule type" value="Genomic_DNA"/>
</dbReference>
<evidence type="ECO:0000256" key="10">
    <source>
        <dbReference type="ARBA" id="ARBA00022840"/>
    </source>
</evidence>
<dbReference type="CDD" id="cd00082">
    <property type="entry name" value="HisKA"/>
    <property type="match status" value="1"/>
</dbReference>
<evidence type="ECO:0000256" key="4">
    <source>
        <dbReference type="ARBA" id="ARBA00022475"/>
    </source>
</evidence>
<evidence type="ECO:0000256" key="7">
    <source>
        <dbReference type="ARBA" id="ARBA00022692"/>
    </source>
</evidence>
<feature type="transmembrane region" description="Helical" evidence="14">
    <location>
        <begin position="12"/>
        <end position="35"/>
    </location>
</feature>
<dbReference type="PROSITE" id="PS50109">
    <property type="entry name" value="HIS_KIN"/>
    <property type="match status" value="1"/>
</dbReference>
<dbReference type="GO" id="GO:0005886">
    <property type="term" value="C:plasma membrane"/>
    <property type="evidence" value="ECO:0007669"/>
    <property type="project" value="UniProtKB-SubCell"/>
</dbReference>
<dbReference type="SUPFAM" id="SSF158472">
    <property type="entry name" value="HAMP domain-like"/>
    <property type="match status" value="1"/>
</dbReference>
<dbReference type="InterPro" id="IPR004358">
    <property type="entry name" value="Sig_transdc_His_kin-like_C"/>
</dbReference>
<keyword evidence="4" id="KW-1003">Cell membrane</keyword>
<gene>
    <name evidence="17" type="primary">baeS_3</name>
    <name evidence="17" type="ORF">CLHOM_26850</name>
</gene>
<dbReference type="STRING" id="36844.SAMN04488501_10969"/>
<dbReference type="Gene3D" id="1.10.287.130">
    <property type="match status" value="1"/>
</dbReference>
<evidence type="ECO:0000256" key="3">
    <source>
        <dbReference type="ARBA" id="ARBA00012438"/>
    </source>
</evidence>
<dbReference type="PRINTS" id="PR00344">
    <property type="entry name" value="BCTRLSENSOR"/>
</dbReference>
<evidence type="ECO:0000256" key="8">
    <source>
        <dbReference type="ARBA" id="ARBA00022741"/>
    </source>
</evidence>
<dbReference type="FunFam" id="1.10.287.130:FF:000001">
    <property type="entry name" value="Two-component sensor histidine kinase"/>
    <property type="match status" value="1"/>
</dbReference>
<proteinExistence type="predicted"/>
<keyword evidence="8" id="KW-0547">Nucleotide-binding</keyword>
<organism evidence="17 18">
    <name type="scientific">Clostridium homopropionicum DSM 5847</name>
    <dbReference type="NCBI Taxonomy" id="1121318"/>
    <lineage>
        <taxon>Bacteria</taxon>
        <taxon>Bacillati</taxon>
        <taxon>Bacillota</taxon>
        <taxon>Clostridia</taxon>
        <taxon>Eubacteriales</taxon>
        <taxon>Clostridiaceae</taxon>
        <taxon>Clostridium</taxon>
    </lineage>
</organism>
<dbReference type="Pfam" id="PF02518">
    <property type="entry name" value="HATPase_c"/>
    <property type="match status" value="1"/>
</dbReference>
<feature type="domain" description="HAMP" evidence="16">
    <location>
        <begin position="188"/>
        <end position="240"/>
    </location>
</feature>
<dbReference type="SMART" id="SM00304">
    <property type="entry name" value="HAMP"/>
    <property type="match status" value="1"/>
</dbReference>
<evidence type="ECO:0000259" key="15">
    <source>
        <dbReference type="PROSITE" id="PS50109"/>
    </source>
</evidence>
<dbReference type="GO" id="GO:0005524">
    <property type="term" value="F:ATP binding"/>
    <property type="evidence" value="ECO:0007669"/>
    <property type="project" value="UniProtKB-KW"/>
</dbReference>
<keyword evidence="5" id="KW-0597">Phosphoprotein</keyword>
<dbReference type="InterPro" id="IPR050398">
    <property type="entry name" value="HssS/ArlS-like"/>
</dbReference>
<keyword evidence="6 17" id="KW-0808">Transferase</keyword>
<protein>
    <recommendedName>
        <fullName evidence="3">histidine kinase</fullName>
        <ecNumber evidence="3">2.7.13.3</ecNumber>
    </recommendedName>
</protein>
<evidence type="ECO:0000256" key="5">
    <source>
        <dbReference type="ARBA" id="ARBA00022553"/>
    </source>
</evidence>
<dbReference type="FunFam" id="3.30.565.10:FF:000006">
    <property type="entry name" value="Sensor histidine kinase WalK"/>
    <property type="match status" value="1"/>
</dbReference>
<comment type="caution">
    <text evidence="17">The sequence shown here is derived from an EMBL/GenBank/DDBJ whole genome shotgun (WGS) entry which is preliminary data.</text>
</comment>
<evidence type="ECO:0000259" key="16">
    <source>
        <dbReference type="PROSITE" id="PS50885"/>
    </source>
</evidence>
<accession>A0A0L6Z7K0</accession>
<evidence type="ECO:0000256" key="6">
    <source>
        <dbReference type="ARBA" id="ARBA00022679"/>
    </source>
</evidence>
<dbReference type="AlphaFoldDB" id="A0A0L6Z7K0"/>
<dbReference type="PANTHER" id="PTHR45528">
    <property type="entry name" value="SENSOR HISTIDINE KINASE CPXA"/>
    <property type="match status" value="1"/>
</dbReference>
<dbReference type="Gene3D" id="1.10.8.500">
    <property type="entry name" value="HAMP domain in histidine kinase"/>
    <property type="match status" value="1"/>
</dbReference>
<keyword evidence="9 17" id="KW-0418">Kinase</keyword>
<dbReference type="InterPro" id="IPR005467">
    <property type="entry name" value="His_kinase_dom"/>
</dbReference>
<dbReference type="PANTHER" id="PTHR45528:SF1">
    <property type="entry name" value="SENSOR HISTIDINE KINASE CPXA"/>
    <property type="match status" value="1"/>
</dbReference>
<dbReference type="Proteomes" id="UP000037043">
    <property type="component" value="Unassembled WGS sequence"/>
</dbReference>